<dbReference type="Proteomes" id="UP001501196">
    <property type="component" value="Unassembled WGS sequence"/>
</dbReference>
<dbReference type="RefSeq" id="WP_344368776.1">
    <property type="nucleotide sequence ID" value="NZ_BAAAPW010000001.1"/>
</dbReference>
<reference evidence="3" key="1">
    <citation type="journal article" date="2019" name="Int. J. Syst. Evol. Microbiol.">
        <title>The Global Catalogue of Microorganisms (GCM) 10K type strain sequencing project: providing services to taxonomists for standard genome sequencing and annotation.</title>
        <authorList>
            <consortium name="The Broad Institute Genomics Platform"/>
            <consortium name="The Broad Institute Genome Sequencing Center for Infectious Disease"/>
            <person name="Wu L."/>
            <person name="Ma J."/>
        </authorList>
    </citation>
    <scope>NUCLEOTIDE SEQUENCE [LARGE SCALE GENOMIC DNA]</scope>
    <source>
        <strain evidence="3">JCM 15672</strain>
    </source>
</reference>
<dbReference type="EMBL" id="BAAAPW010000001">
    <property type="protein sequence ID" value="GAA2022719.1"/>
    <property type="molecule type" value="Genomic_DNA"/>
</dbReference>
<sequence>MSASERTDATVPTDAAPQEHPTTDAAPAPFTMLGDASAMACEGDACLIPGSPLPDPAT</sequence>
<gene>
    <name evidence="2" type="ORF">GCM10009819_01720</name>
</gene>
<accession>A0ABP5FBV4</accession>
<evidence type="ECO:0000256" key="1">
    <source>
        <dbReference type="SAM" id="MobiDB-lite"/>
    </source>
</evidence>
<evidence type="ECO:0000313" key="2">
    <source>
        <dbReference type="EMBL" id="GAA2022719.1"/>
    </source>
</evidence>
<protein>
    <submittedName>
        <fullName evidence="2">Uncharacterized protein</fullName>
    </submittedName>
</protein>
<proteinExistence type="predicted"/>
<feature type="region of interest" description="Disordered" evidence="1">
    <location>
        <begin position="1"/>
        <end position="30"/>
    </location>
</feature>
<name>A0ABP5FBV4_9MICO</name>
<comment type="caution">
    <text evidence="2">The sequence shown here is derived from an EMBL/GenBank/DDBJ whole genome shotgun (WGS) entry which is preliminary data.</text>
</comment>
<keyword evidence="3" id="KW-1185">Reference proteome</keyword>
<organism evidence="2 3">
    <name type="scientific">Agromyces tropicus</name>
    <dbReference type="NCBI Taxonomy" id="555371"/>
    <lineage>
        <taxon>Bacteria</taxon>
        <taxon>Bacillati</taxon>
        <taxon>Actinomycetota</taxon>
        <taxon>Actinomycetes</taxon>
        <taxon>Micrococcales</taxon>
        <taxon>Microbacteriaceae</taxon>
        <taxon>Agromyces</taxon>
    </lineage>
</organism>
<evidence type="ECO:0000313" key="3">
    <source>
        <dbReference type="Proteomes" id="UP001501196"/>
    </source>
</evidence>